<feature type="region of interest" description="Disordered" evidence="1">
    <location>
        <begin position="363"/>
        <end position="383"/>
    </location>
</feature>
<proteinExistence type="predicted"/>
<accession>A0A9W8Y6P1</accession>
<evidence type="ECO:0000256" key="1">
    <source>
        <dbReference type="SAM" id="MobiDB-lite"/>
    </source>
</evidence>
<evidence type="ECO:0000256" key="3">
    <source>
        <dbReference type="SAM" id="SignalP"/>
    </source>
</evidence>
<dbReference type="AlphaFoldDB" id="A0A9W8Y6P1"/>
<gene>
    <name evidence="4" type="ORF">N0V83_006152</name>
</gene>
<protein>
    <submittedName>
        <fullName evidence="4">Uncharacterized protein</fullName>
    </submittedName>
</protein>
<keyword evidence="2" id="KW-0812">Transmembrane</keyword>
<organism evidence="4 5">
    <name type="scientific">Neocucurbitaria cava</name>
    <dbReference type="NCBI Taxonomy" id="798079"/>
    <lineage>
        <taxon>Eukaryota</taxon>
        <taxon>Fungi</taxon>
        <taxon>Dikarya</taxon>
        <taxon>Ascomycota</taxon>
        <taxon>Pezizomycotina</taxon>
        <taxon>Dothideomycetes</taxon>
        <taxon>Pleosporomycetidae</taxon>
        <taxon>Pleosporales</taxon>
        <taxon>Pleosporineae</taxon>
        <taxon>Cucurbitariaceae</taxon>
        <taxon>Neocucurbitaria</taxon>
    </lineage>
</organism>
<keyword evidence="5" id="KW-1185">Reference proteome</keyword>
<keyword evidence="2" id="KW-1133">Transmembrane helix</keyword>
<evidence type="ECO:0000256" key="2">
    <source>
        <dbReference type="SAM" id="Phobius"/>
    </source>
</evidence>
<sequence>MIYPVAVILSLSATISALPQFTNPPRPSNTPATPNDTTTLPVGAEFQQPEEFRISSLNMHMMSEGTGIPGNPPWPDNKRFDTTLDFQVVVPNIDWNRTSTSPATYTHDCHWSWKNGSFPEKYLVKCKGGSPLGLDAIWFQMFEYTGLGPRRPDTGWNLRGDVVITANDPQEPSSYLTCLQGAPYDGLRCTIKGMMSVDNELIVTATYTTEPPRKRGLHTTPQSASWPTTSLAPSLSTTQTPQTSIENTATTSIGPTHSPNNNVLHAPPPPKANLQPNTFANLSTAAKAGIILGITIFFLSVFLILFEFGYLRRKRRERALQRAIEEVERGGGLEMRKRIVESNEMSESKENMVLESRVEIVVDDGGEESDGDGDSVWDTGMEDDDEMWRGRQAMSLPRREY</sequence>
<dbReference type="OrthoDB" id="3922703at2759"/>
<reference evidence="4" key="1">
    <citation type="submission" date="2022-10" db="EMBL/GenBank/DDBJ databases">
        <title>Tapping the CABI collections for fungal endophytes: first genome assemblies for Collariella, Neodidymelliopsis, Ascochyta clinopodiicola, Didymella pomorum, Didymosphaeria variabile, Neocosmospora piperis and Neocucurbitaria cava.</title>
        <authorList>
            <person name="Hill R."/>
        </authorList>
    </citation>
    <scope>NUCLEOTIDE SEQUENCE</scope>
    <source>
        <strain evidence="4">IMI 356814</strain>
    </source>
</reference>
<name>A0A9W8Y6P1_9PLEO</name>
<feature type="region of interest" description="Disordered" evidence="1">
    <location>
        <begin position="19"/>
        <end position="41"/>
    </location>
</feature>
<keyword evidence="3" id="KW-0732">Signal</keyword>
<dbReference type="Proteomes" id="UP001140560">
    <property type="component" value="Unassembled WGS sequence"/>
</dbReference>
<keyword evidence="2" id="KW-0472">Membrane</keyword>
<feature type="chain" id="PRO_5040933578" evidence="3">
    <location>
        <begin position="18"/>
        <end position="401"/>
    </location>
</feature>
<comment type="caution">
    <text evidence="4">The sequence shown here is derived from an EMBL/GenBank/DDBJ whole genome shotgun (WGS) entry which is preliminary data.</text>
</comment>
<evidence type="ECO:0000313" key="4">
    <source>
        <dbReference type="EMBL" id="KAJ4369069.1"/>
    </source>
</evidence>
<feature type="compositionally biased region" description="Polar residues" evidence="1">
    <location>
        <begin position="245"/>
        <end position="263"/>
    </location>
</feature>
<feature type="transmembrane region" description="Helical" evidence="2">
    <location>
        <begin position="288"/>
        <end position="311"/>
    </location>
</feature>
<evidence type="ECO:0000313" key="5">
    <source>
        <dbReference type="Proteomes" id="UP001140560"/>
    </source>
</evidence>
<feature type="signal peptide" evidence="3">
    <location>
        <begin position="1"/>
        <end position="17"/>
    </location>
</feature>
<feature type="compositionally biased region" description="Polar residues" evidence="1">
    <location>
        <begin position="29"/>
        <end position="40"/>
    </location>
</feature>
<dbReference type="EMBL" id="JAPEUY010000010">
    <property type="protein sequence ID" value="KAJ4369069.1"/>
    <property type="molecule type" value="Genomic_DNA"/>
</dbReference>
<feature type="compositionally biased region" description="Low complexity" evidence="1">
    <location>
        <begin position="227"/>
        <end position="244"/>
    </location>
</feature>
<feature type="region of interest" description="Disordered" evidence="1">
    <location>
        <begin position="208"/>
        <end position="272"/>
    </location>
</feature>